<protein>
    <submittedName>
        <fullName evidence="2">Chemotaxis protein CheW</fullName>
    </submittedName>
</protein>
<evidence type="ECO:0000259" key="1">
    <source>
        <dbReference type="PROSITE" id="PS50851"/>
    </source>
</evidence>
<dbReference type="PROSITE" id="PS50851">
    <property type="entry name" value="CHEW"/>
    <property type="match status" value="1"/>
</dbReference>
<comment type="caution">
    <text evidence="2">The sequence shown here is derived from an EMBL/GenBank/DDBJ whole genome shotgun (WGS) entry which is preliminary data.</text>
</comment>
<dbReference type="Proteomes" id="UP001449225">
    <property type="component" value="Unassembled WGS sequence"/>
</dbReference>
<dbReference type="InterPro" id="IPR036061">
    <property type="entry name" value="CheW-like_dom_sf"/>
</dbReference>
<sequence length="159" mass="18048">MMDTQQASTDQGSSSEFHQIRHGFEVGSCPLLISENTRAEVVKAPAICAIPSTPDWFSGFINHRGETVPVYNLNKYLQILDETDDAQDWVLLIDYHPNTVGILLKSPPQSVVDPERLDEVAIGLPEIIESTVRHVYSDKKNKWFEVDHRLLFLALKKQF</sequence>
<evidence type="ECO:0000313" key="3">
    <source>
        <dbReference type="Proteomes" id="UP001449225"/>
    </source>
</evidence>
<name>A0ABU9TUD5_9GAMM</name>
<dbReference type="Pfam" id="PF01584">
    <property type="entry name" value="CheW"/>
    <property type="match status" value="1"/>
</dbReference>
<dbReference type="RefSeq" id="WP_342854737.1">
    <property type="nucleotide sequence ID" value="NZ_JBBMRA010000013.1"/>
</dbReference>
<dbReference type="SUPFAM" id="SSF50341">
    <property type="entry name" value="CheW-like"/>
    <property type="match status" value="1"/>
</dbReference>
<dbReference type="InterPro" id="IPR002545">
    <property type="entry name" value="CheW-lke_dom"/>
</dbReference>
<feature type="domain" description="CheW-like" evidence="1">
    <location>
        <begin position="18"/>
        <end position="159"/>
    </location>
</feature>
<proteinExistence type="predicted"/>
<evidence type="ECO:0000313" key="2">
    <source>
        <dbReference type="EMBL" id="MEM5537314.1"/>
    </source>
</evidence>
<gene>
    <name evidence="2" type="ORF">WNY58_13035</name>
</gene>
<accession>A0ABU9TUD5</accession>
<keyword evidence="3" id="KW-1185">Reference proteome</keyword>
<reference evidence="2 3" key="1">
    <citation type="submission" date="2024-03" db="EMBL/GenBank/DDBJ databases">
        <title>Community enrichment and isolation of bacterial strains for fucoidan degradation.</title>
        <authorList>
            <person name="Sichert A."/>
        </authorList>
    </citation>
    <scope>NUCLEOTIDE SEQUENCE [LARGE SCALE GENOMIC DNA]</scope>
    <source>
        <strain evidence="2 3">AS76</strain>
    </source>
</reference>
<organism evidence="2 3">
    <name type="scientific">Neptuniibacter pectenicola</name>
    <dbReference type="NCBI Taxonomy" id="1806669"/>
    <lineage>
        <taxon>Bacteria</taxon>
        <taxon>Pseudomonadati</taxon>
        <taxon>Pseudomonadota</taxon>
        <taxon>Gammaproteobacteria</taxon>
        <taxon>Oceanospirillales</taxon>
        <taxon>Oceanospirillaceae</taxon>
        <taxon>Neptuniibacter</taxon>
    </lineage>
</organism>
<dbReference type="EMBL" id="JBBMRA010000013">
    <property type="protein sequence ID" value="MEM5537314.1"/>
    <property type="molecule type" value="Genomic_DNA"/>
</dbReference>
<dbReference type="Gene3D" id="2.40.50.180">
    <property type="entry name" value="CheA-289, Domain 4"/>
    <property type="match status" value="1"/>
</dbReference>